<dbReference type="Proteomes" id="UP001233172">
    <property type="component" value="Unassembled WGS sequence"/>
</dbReference>
<reference evidence="2" key="2">
    <citation type="submission" date="2023-04" db="EMBL/GenBank/DDBJ databases">
        <authorList>
            <person name="Bu L."/>
            <person name="Lu L."/>
            <person name="Laidemitt M.R."/>
            <person name="Zhang S.M."/>
            <person name="Mutuku M."/>
            <person name="Mkoji G."/>
            <person name="Steinauer M."/>
            <person name="Loker E.S."/>
        </authorList>
    </citation>
    <scope>NUCLEOTIDE SEQUENCE</scope>
    <source>
        <strain evidence="2">KasaAsao</strain>
        <tissue evidence="2">Whole Snail</tissue>
    </source>
</reference>
<feature type="region of interest" description="Disordered" evidence="1">
    <location>
        <begin position="1"/>
        <end position="26"/>
    </location>
</feature>
<evidence type="ECO:0000256" key="1">
    <source>
        <dbReference type="SAM" id="MobiDB-lite"/>
    </source>
</evidence>
<protein>
    <submittedName>
        <fullName evidence="2">Uncharacterized protein</fullName>
    </submittedName>
</protein>
<accession>A0AAD8BGL7</accession>
<name>A0AAD8BGL7_BIOPF</name>
<evidence type="ECO:0000313" key="2">
    <source>
        <dbReference type="EMBL" id="KAK0054253.1"/>
    </source>
</evidence>
<comment type="caution">
    <text evidence="2">The sequence shown here is derived from an EMBL/GenBank/DDBJ whole genome shotgun (WGS) entry which is preliminary data.</text>
</comment>
<gene>
    <name evidence="2" type="ORF">Bpfe_016317</name>
</gene>
<sequence length="287" mass="33739">MSLTDHQFSEADSRLVVHSAPSSRGDSSVYDKIHFDFYTKTLHAAQDALLQTRSSHFRRRPAEQDKDIWKRKPPDFRYVVYDPHPPKRNTVDSMQPWRYGTIPGQREIIKRVRSEGHLPRLLEDDSNDEGTQFKTRFRLERPFTAKKKFVASGSYKPGEYESPKPHDFRGYPPIKSLGLDEFVTDYEKDPNGMKFKTKRLNHIFGLPNEPPERDLVPGRQMGKPMPGKKHWDPQLILEKDDWPRKSAAFTRHRRRHRQAYSAFMERVENALNSAWTQEMFSQEILSQ</sequence>
<organism evidence="2 3">
    <name type="scientific">Biomphalaria pfeifferi</name>
    <name type="common">Bloodfluke planorb</name>
    <name type="synonym">Freshwater snail</name>
    <dbReference type="NCBI Taxonomy" id="112525"/>
    <lineage>
        <taxon>Eukaryota</taxon>
        <taxon>Metazoa</taxon>
        <taxon>Spiralia</taxon>
        <taxon>Lophotrochozoa</taxon>
        <taxon>Mollusca</taxon>
        <taxon>Gastropoda</taxon>
        <taxon>Heterobranchia</taxon>
        <taxon>Euthyneura</taxon>
        <taxon>Panpulmonata</taxon>
        <taxon>Hygrophila</taxon>
        <taxon>Lymnaeoidea</taxon>
        <taxon>Planorbidae</taxon>
        <taxon>Biomphalaria</taxon>
    </lineage>
</organism>
<proteinExistence type="predicted"/>
<dbReference type="EMBL" id="JASAOG010000079">
    <property type="protein sequence ID" value="KAK0054253.1"/>
    <property type="molecule type" value="Genomic_DNA"/>
</dbReference>
<evidence type="ECO:0000313" key="3">
    <source>
        <dbReference type="Proteomes" id="UP001233172"/>
    </source>
</evidence>
<keyword evidence="3" id="KW-1185">Reference proteome</keyword>
<dbReference type="AlphaFoldDB" id="A0AAD8BGL7"/>
<reference evidence="2" key="1">
    <citation type="journal article" date="2023" name="PLoS Negl. Trop. Dis.">
        <title>A genome sequence for Biomphalaria pfeifferi, the major vector snail for the human-infecting parasite Schistosoma mansoni.</title>
        <authorList>
            <person name="Bu L."/>
            <person name="Lu L."/>
            <person name="Laidemitt M.R."/>
            <person name="Zhang S.M."/>
            <person name="Mutuku M."/>
            <person name="Mkoji G."/>
            <person name="Steinauer M."/>
            <person name="Loker E.S."/>
        </authorList>
    </citation>
    <scope>NUCLEOTIDE SEQUENCE</scope>
    <source>
        <strain evidence="2">KasaAsao</strain>
    </source>
</reference>